<dbReference type="InterPro" id="IPR014001">
    <property type="entry name" value="Helicase_ATP-bd"/>
</dbReference>
<dbReference type="SMART" id="SM00487">
    <property type="entry name" value="DEXDc"/>
    <property type="match status" value="1"/>
</dbReference>
<feature type="domain" description="DEAD-box RNA helicase Q" evidence="10">
    <location>
        <begin position="1"/>
        <end position="27"/>
    </location>
</feature>
<evidence type="ECO:0000259" key="10">
    <source>
        <dbReference type="PROSITE" id="PS51195"/>
    </source>
</evidence>
<dbReference type="PROSITE" id="PS51195">
    <property type="entry name" value="Q_MOTIF"/>
    <property type="match status" value="1"/>
</dbReference>
<evidence type="ECO:0000256" key="5">
    <source>
        <dbReference type="ARBA" id="ARBA00022840"/>
    </source>
</evidence>
<dbReference type="PROSITE" id="PS51194">
    <property type="entry name" value="HELICASE_CTER"/>
    <property type="match status" value="1"/>
</dbReference>
<evidence type="ECO:0000313" key="11">
    <source>
        <dbReference type="EMBL" id="TRY61464.1"/>
    </source>
</evidence>
<dbReference type="PANTHER" id="PTHR47959">
    <property type="entry name" value="ATP-DEPENDENT RNA HELICASE RHLE-RELATED"/>
    <property type="match status" value="1"/>
</dbReference>
<keyword evidence="3 7" id="KW-0378">Hydrolase</keyword>
<proteinExistence type="inferred from homology"/>
<dbReference type="GO" id="GO:0003724">
    <property type="term" value="F:RNA helicase activity"/>
    <property type="evidence" value="ECO:0007669"/>
    <property type="project" value="UniProtKB-EC"/>
</dbReference>
<evidence type="ECO:0000259" key="8">
    <source>
        <dbReference type="PROSITE" id="PS51192"/>
    </source>
</evidence>
<dbReference type="InterPro" id="IPR000629">
    <property type="entry name" value="RNA-helicase_DEAD-box_CS"/>
</dbReference>
<dbReference type="OMA" id="IMIFTDT"/>
<dbReference type="Proteomes" id="UP000318571">
    <property type="component" value="Chromosome 8"/>
</dbReference>
<evidence type="ECO:0000256" key="6">
    <source>
        <dbReference type="PROSITE-ProRule" id="PRU00552"/>
    </source>
</evidence>
<dbReference type="STRING" id="6832.A0A553N7P3"/>
<dbReference type="PROSITE" id="PS51192">
    <property type="entry name" value="HELICASE_ATP_BIND_1"/>
    <property type="match status" value="1"/>
</dbReference>
<feature type="domain" description="Helicase ATP-binding" evidence="8">
    <location>
        <begin position="30"/>
        <end position="201"/>
    </location>
</feature>
<dbReference type="OrthoDB" id="10261904at2759"/>
<name>A0A553N7P3_TIGCA</name>
<dbReference type="AlphaFoldDB" id="A0A553N7P3"/>
<keyword evidence="2 7" id="KW-0547">Nucleotide-binding</keyword>
<feature type="short sequence motif" description="Q motif" evidence="6">
    <location>
        <begin position="1"/>
        <end position="27"/>
    </location>
</feature>
<comment type="caution">
    <text evidence="11">The sequence shown here is derived from an EMBL/GenBank/DDBJ whole genome shotgun (WGS) entry which is preliminary data.</text>
</comment>
<evidence type="ECO:0000256" key="7">
    <source>
        <dbReference type="RuleBase" id="RU000492"/>
    </source>
</evidence>
<dbReference type="Gene3D" id="3.40.50.300">
    <property type="entry name" value="P-loop containing nucleotide triphosphate hydrolases"/>
    <property type="match status" value="2"/>
</dbReference>
<sequence>MEGLGLANWIQDQLRTLGLTRPTPIQKSCIPAILEGRDVIGCAQTGSGKTLAFALPVLHTLSEDPYGIYALVLTPTRELAFQIADQFRIVGKRINLQDCVIVGGRDMVAQGQALAKRPHIVIATPGRLADHLQSCNTFTLKKIKYLIIDEADRMLEGDFDQSLDVIFEALPKKRQTLLVTATITDSLKKLKEVTLKDPFFFEDEAKSGTVERLDQRYVLTPPEAKDGYLVHVVQLCREKIERCSIMIFVRTCKECEVLCMMLNQFDYHAVSLHSSKPQRDRLAALSQFKSNQARILIATDVASRGLDIPAVEFVINHDVPSITKNYVHRVGRTARAGRKGMAITLITSLDVKLIKAIEALIRLKLTELEVKDDAVAEILTQVNVTKREQEIKLDEQDFDEKRMVNKRKRLILKGIDPDELERKIKKEKRQKWKLAEQERKKKRKQVEEAAV</sequence>
<keyword evidence="12" id="KW-1185">Reference proteome</keyword>
<dbReference type="PANTHER" id="PTHR47959:SF24">
    <property type="entry name" value="ATP-DEPENDENT RNA HELICASE"/>
    <property type="match status" value="1"/>
</dbReference>
<dbReference type="InterPro" id="IPR050079">
    <property type="entry name" value="DEAD_box_RNA_helicase"/>
</dbReference>
<dbReference type="FunFam" id="3.40.50.300:FF:000892">
    <property type="entry name" value="probable ATP-dependent RNA helicase DDX49"/>
    <property type="match status" value="1"/>
</dbReference>
<evidence type="ECO:0000256" key="4">
    <source>
        <dbReference type="ARBA" id="ARBA00022806"/>
    </source>
</evidence>
<dbReference type="EC" id="3.6.4.13" evidence="1"/>
<reference evidence="11 12" key="1">
    <citation type="journal article" date="2018" name="Nat. Ecol. Evol.">
        <title>Genomic signatures of mitonuclear coevolution across populations of Tigriopus californicus.</title>
        <authorList>
            <person name="Barreto F.S."/>
            <person name="Watson E.T."/>
            <person name="Lima T.G."/>
            <person name="Willett C.S."/>
            <person name="Edmands S."/>
            <person name="Li W."/>
            <person name="Burton R.S."/>
        </authorList>
    </citation>
    <scope>NUCLEOTIDE SEQUENCE [LARGE SCALE GENOMIC DNA]</scope>
    <source>
        <strain evidence="11 12">San Diego</strain>
    </source>
</reference>
<keyword evidence="4 7" id="KW-0347">Helicase</keyword>
<dbReference type="InterPro" id="IPR001650">
    <property type="entry name" value="Helicase_C-like"/>
</dbReference>
<comment type="similarity">
    <text evidence="7">Belongs to the DEAD box helicase family.</text>
</comment>
<evidence type="ECO:0000256" key="3">
    <source>
        <dbReference type="ARBA" id="ARBA00022801"/>
    </source>
</evidence>
<dbReference type="InterPro" id="IPR027417">
    <property type="entry name" value="P-loop_NTPase"/>
</dbReference>
<feature type="domain" description="Helicase C-terminal" evidence="9">
    <location>
        <begin position="235"/>
        <end position="376"/>
    </location>
</feature>
<dbReference type="GO" id="GO:0005829">
    <property type="term" value="C:cytosol"/>
    <property type="evidence" value="ECO:0007669"/>
    <property type="project" value="TreeGrafter"/>
</dbReference>
<dbReference type="InterPro" id="IPR014014">
    <property type="entry name" value="RNA_helicase_DEAD_Q_motif"/>
</dbReference>
<dbReference type="GO" id="GO:0016787">
    <property type="term" value="F:hydrolase activity"/>
    <property type="evidence" value="ECO:0007669"/>
    <property type="project" value="UniProtKB-KW"/>
</dbReference>
<dbReference type="InterPro" id="IPR011545">
    <property type="entry name" value="DEAD/DEAH_box_helicase_dom"/>
</dbReference>
<keyword evidence="5 7" id="KW-0067">ATP-binding</keyword>
<protein>
    <recommendedName>
        <fullName evidence="1">RNA helicase</fullName>
        <ecNumber evidence="1">3.6.4.13</ecNumber>
    </recommendedName>
</protein>
<dbReference type="Pfam" id="PF00270">
    <property type="entry name" value="DEAD"/>
    <property type="match status" value="1"/>
</dbReference>
<accession>A0A553N7P3</accession>
<dbReference type="CDD" id="cd17955">
    <property type="entry name" value="DEADc_DDX49"/>
    <property type="match status" value="1"/>
</dbReference>
<dbReference type="GO" id="GO:0003676">
    <property type="term" value="F:nucleic acid binding"/>
    <property type="evidence" value="ECO:0007669"/>
    <property type="project" value="InterPro"/>
</dbReference>
<organism evidence="11 12">
    <name type="scientific">Tigriopus californicus</name>
    <name type="common">Marine copepod</name>
    <dbReference type="NCBI Taxonomy" id="6832"/>
    <lineage>
        <taxon>Eukaryota</taxon>
        <taxon>Metazoa</taxon>
        <taxon>Ecdysozoa</taxon>
        <taxon>Arthropoda</taxon>
        <taxon>Crustacea</taxon>
        <taxon>Multicrustacea</taxon>
        <taxon>Hexanauplia</taxon>
        <taxon>Copepoda</taxon>
        <taxon>Harpacticoida</taxon>
        <taxon>Harpacticidae</taxon>
        <taxon>Tigriopus</taxon>
    </lineage>
</organism>
<dbReference type="GO" id="GO:0005524">
    <property type="term" value="F:ATP binding"/>
    <property type="evidence" value="ECO:0007669"/>
    <property type="project" value="UniProtKB-KW"/>
</dbReference>
<evidence type="ECO:0000256" key="1">
    <source>
        <dbReference type="ARBA" id="ARBA00012552"/>
    </source>
</evidence>
<dbReference type="CDD" id="cd18787">
    <property type="entry name" value="SF2_C_DEAD"/>
    <property type="match status" value="1"/>
</dbReference>
<dbReference type="EMBL" id="VCGU01000459">
    <property type="protein sequence ID" value="TRY61464.1"/>
    <property type="molecule type" value="Genomic_DNA"/>
</dbReference>
<evidence type="ECO:0000256" key="2">
    <source>
        <dbReference type="ARBA" id="ARBA00022741"/>
    </source>
</evidence>
<dbReference type="SMART" id="SM00490">
    <property type="entry name" value="HELICc"/>
    <property type="match status" value="1"/>
</dbReference>
<evidence type="ECO:0000259" key="9">
    <source>
        <dbReference type="PROSITE" id="PS51194"/>
    </source>
</evidence>
<dbReference type="SUPFAM" id="SSF52540">
    <property type="entry name" value="P-loop containing nucleoside triphosphate hydrolases"/>
    <property type="match status" value="1"/>
</dbReference>
<dbReference type="Pfam" id="PF00271">
    <property type="entry name" value="Helicase_C"/>
    <property type="match status" value="1"/>
</dbReference>
<evidence type="ECO:0000313" key="12">
    <source>
        <dbReference type="Proteomes" id="UP000318571"/>
    </source>
</evidence>
<dbReference type="PROSITE" id="PS00039">
    <property type="entry name" value="DEAD_ATP_HELICASE"/>
    <property type="match status" value="1"/>
</dbReference>
<gene>
    <name evidence="11" type="ORF">TCAL_01777</name>
</gene>